<proteinExistence type="predicted"/>
<sequence>MPSYHSERLMKKMDMVVDEKDSSKTLKRNIEGLLKGVSKEDLLKGAKGLIQAVAARAPATRLNQPVARLRYINPADQDDGDRNQEK</sequence>
<accession>A0A0A9CG01</accession>
<evidence type="ECO:0000313" key="1">
    <source>
        <dbReference type="EMBL" id="JAD75224.1"/>
    </source>
</evidence>
<reference evidence="1" key="2">
    <citation type="journal article" date="2015" name="Data Brief">
        <title>Shoot transcriptome of the giant reed, Arundo donax.</title>
        <authorList>
            <person name="Barrero R.A."/>
            <person name="Guerrero F.D."/>
            <person name="Moolhuijzen P."/>
            <person name="Goolsby J.A."/>
            <person name="Tidwell J."/>
            <person name="Bellgard S.E."/>
            <person name="Bellgard M.I."/>
        </authorList>
    </citation>
    <scope>NUCLEOTIDE SEQUENCE</scope>
    <source>
        <tissue evidence="1">Shoot tissue taken approximately 20 cm above the soil surface</tissue>
    </source>
</reference>
<dbReference type="AlphaFoldDB" id="A0A0A9CG01"/>
<protein>
    <submittedName>
        <fullName evidence="1">Uncharacterized protein</fullName>
    </submittedName>
</protein>
<reference evidence="1" key="1">
    <citation type="submission" date="2014-09" db="EMBL/GenBank/DDBJ databases">
        <authorList>
            <person name="Magalhaes I.L.F."/>
            <person name="Oliveira U."/>
            <person name="Santos F.R."/>
            <person name="Vidigal T.H.D.A."/>
            <person name="Brescovit A.D."/>
            <person name="Santos A.J."/>
        </authorList>
    </citation>
    <scope>NUCLEOTIDE SEQUENCE</scope>
    <source>
        <tissue evidence="1">Shoot tissue taken approximately 20 cm above the soil surface</tissue>
    </source>
</reference>
<name>A0A0A9CG01_ARUDO</name>
<organism evidence="1">
    <name type="scientific">Arundo donax</name>
    <name type="common">Giant reed</name>
    <name type="synonym">Donax arundinaceus</name>
    <dbReference type="NCBI Taxonomy" id="35708"/>
    <lineage>
        <taxon>Eukaryota</taxon>
        <taxon>Viridiplantae</taxon>
        <taxon>Streptophyta</taxon>
        <taxon>Embryophyta</taxon>
        <taxon>Tracheophyta</taxon>
        <taxon>Spermatophyta</taxon>
        <taxon>Magnoliopsida</taxon>
        <taxon>Liliopsida</taxon>
        <taxon>Poales</taxon>
        <taxon>Poaceae</taxon>
        <taxon>PACMAD clade</taxon>
        <taxon>Arundinoideae</taxon>
        <taxon>Arundineae</taxon>
        <taxon>Arundo</taxon>
    </lineage>
</organism>
<dbReference type="EMBL" id="GBRH01222671">
    <property type="protein sequence ID" value="JAD75224.1"/>
    <property type="molecule type" value="Transcribed_RNA"/>
</dbReference>